<dbReference type="PANTHER" id="PTHR44591">
    <property type="entry name" value="STRESS RESPONSE REGULATOR PROTEIN 1"/>
    <property type="match status" value="1"/>
</dbReference>
<protein>
    <recommendedName>
        <fullName evidence="3">Response regulatory domain-containing protein</fullName>
    </recommendedName>
</protein>
<dbReference type="Gene3D" id="3.40.50.2300">
    <property type="match status" value="1"/>
</dbReference>
<keyword evidence="1 2" id="KW-0597">Phosphoprotein</keyword>
<evidence type="ECO:0000256" key="2">
    <source>
        <dbReference type="PROSITE-ProRule" id="PRU00169"/>
    </source>
</evidence>
<dbReference type="PANTHER" id="PTHR44591:SF3">
    <property type="entry name" value="RESPONSE REGULATORY DOMAIN-CONTAINING PROTEIN"/>
    <property type="match status" value="1"/>
</dbReference>
<dbReference type="EMBL" id="JWIC01000006">
    <property type="protein sequence ID" value="KID56657.1"/>
    <property type="molecule type" value="Genomic_DNA"/>
</dbReference>
<evidence type="ECO:0000259" key="3">
    <source>
        <dbReference type="PROSITE" id="PS50110"/>
    </source>
</evidence>
<sequence>MKILIVDDTYFMRELISESLQERGFKELTQASNGEEALLALSDKNYDLIVTDWNMPKINGVELIKRMKQNPSCRDTKVIMLTGDTTPEKILEMKALGVNGYISKPFTPELLTDLVLKLA</sequence>
<evidence type="ECO:0000256" key="1">
    <source>
        <dbReference type="ARBA" id="ARBA00022553"/>
    </source>
</evidence>
<dbReference type="InterPro" id="IPR001789">
    <property type="entry name" value="Sig_transdc_resp-reg_receiver"/>
</dbReference>
<dbReference type="SUPFAM" id="SSF52172">
    <property type="entry name" value="CheY-like"/>
    <property type="match status" value="1"/>
</dbReference>
<proteinExistence type="predicted"/>
<dbReference type="PROSITE" id="PS50110">
    <property type="entry name" value="RESPONSE_REGULATORY"/>
    <property type="match status" value="1"/>
</dbReference>
<organism evidence="4 5">
    <name type="scientific">Pseudoalteromonas luteoviolacea</name>
    <dbReference type="NCBI Taxonomy" id="43657"/>
    <lineage>
        <taxon>Bacteria</taxon>
        <taxon>Pseudomonadati</taxon>
        <taxon>Pseudomonadota</taxon>
        <taxon>Gammaproteobacteria</taxon>
        <taxon>Alteromonadales</taxon>
        <taxon>Pseudoalteromonadaceae</taxon>
        <taxon>Pseudoalteromonas</taxon>
    </lineage>
</organism>
<dbReference type="OrthoDB" id="9793549at2"/>
<feature type="domain" description="Response regulatory" evidence="3">
    <location>
        <begin position="2"/>
        <end position="119"/>
    </location>
</feature>
<name>A0A0C1QNP5_9GAMM</name>
<gene>
    <name evidence="4" type="ORF">JF50_12075</name>
</gene>
<feature type="modified residue" description="4-aspartylphosphate" evidence="2">
    <location>
        <position position="52"/>
    </location>
</feature>
<dbReference type="Pfam" id="PF00072">
    <property type="entry name" value="Response_reg"/>
    <property type="match status" value="1"/>
</dbReference>
<reference evidence="4 5" key="1">
    <citation type="submission" date="2014-12" db="EMBL/GenBank/DDBJ databases">
        <title>Draft Genome Sequence of Pseudoalteromonas luteoviolacea HI1.</title>
        <authorList>
            <person name="Asahina A.Y."/>
            <person name="Hadfield M.G."/>
        </authorList>
    </citation>
    <scope>NUCLEOTIDE SEQUENCE [LARGE SCALE GENOMIC DNA]</scope>
    <source>
        <strain evidence="4 5">HI1</strain>
    </source>
</reference>
<evidence type="ECO:0000313" key="4">
    <source>
        <dbReference type="EMBL" id="KID56657.1"/>
    </source>
</evidence>
<dbReference type="Proteomes" id="UP000031327">
    <property type="component" value="Unassembled WGS sequence"/>
</dbReference>
<dbReference type="InterPro" id="IPR011006">
    <property type="entry name" value="CheY-like_superfamily"/>
</dbReference>
<evidence type="ECO:0000313" key="5">
    <source>
        <dbReference type="Proteomes" id="UP000031327"/>
    </source>
</evidence>
<dbReference type="InterPro" id="IPR050595">
    <property type="entry name" value="Bact_response_regulator"/>
</dbReference>
<dbReference type="RefSeq" id="WP_039609724.1">
    <property type="nucleotide sequence ID" value="NZ_JWIC01000006.1"/>
</dbReference>
<comment type="caution">
    <text evidence="4">The sequence shown here is derived from an EMBL/GenBank/DDBJ whole genome shotgun (WGS) entry which is preliminary data.</text>
</comment>
<dbReference type="AlphaFoldDB" id="A0A0C1QNP5"/>
<accession>A0A0C1QNP5</accession>
<dbReference type="GO" id="GO:0000160">
    <property type="term" value="P:phosphorelay signal transduction system"/>
    <property type="evidence" value="ECO:0007669"/>
    <property type="project" value="InterPro"/>
</dbReference>
<dbReference type="SMART" id="SM00448">
    <property type="entry name" value="REC"/>
    <property type="match status" value="1"/>
</dbReference>